<evidence type="ECO:0000313" key="3">
    <source>
        <dbReference type="Proteomes" id="UP000031737"/>
    </source>
</evidence>
<evidence type="ECO:0000313" key="2">
    <source>
        <dbReference type="EMBL" id="ESL11862.1"/>
    </source>
</evidence>
<feature type="compositionally biased region" description="Basic and acidic residues" evidence="1">
    <location>
        <begin position="1"/>
        <end position="23"/>
    </location>
</feature>
<proteinExistence type="predicted"/>
<organism evidence="2 3">
    <name type="scientific">Trypanosoma rangeli SC58</name>
    <dbReference type="NCBI Taxonomy" id="429131"/>
    <lineage>
        <taxon>Eukaryota</taxon>
        <taxon>Discoba</taxon>
        <taxon>Euglenozoa</taxon>
        <taxon>Kinetoplastea</taxon>
        <taxon>Metakinetoplastina</taxon>
        <taxon>Trypanosomatida</taxon>
        <taxon>Trypanosomatidae</taxon>
        <taxon>Trypanosoma</taxon>
        <taxon>Herpetosoma</taxon>
    </lineage>
</organism>
<accession>A0A061JEC0</accession>
<reference evidence="2 3" key="1">
    <citation type="submission" date="2013-07" db="EMBL/GenBank/DDBJ databases">
        <authorList>
            <person name="Stoco P.H."/>
            <person name="Wagner G."/>
            <person name="Gerber A."/>
            <person name="Zaha A."/>
            <person name="Thompson C."/>
            <person name="Bartholomeu D.C."/>
            <person name="Luckemeyer D.D."/>
            <person name="Bahia D."/>
            <person name="Loreto E."/>
            <person name="Prestes E.B."/>
            <person name="Lima F.M."/>
            <person name="Rodrigues-Luiz G."/>
            <person name="Vallejo G.A."/>
            <person name="Filho J.F."/>
            <person name="Monteiro K.M."/>
            <person name="Tyler K.M."/>
            <person name="de Almeida L.G."/>
            <person name="Ortiz M.F."/>
            <person name="Siervo M.A."/>
            <person name="de Moraes M.H."/>
            <person name="Cunha O.L."/>
            <person name="Mendonca-Neto R."/>
            <person name="Silva R."/>
            <person name="Teixeira S.M."/>
            <person name="Murta S.M."/>
            <person name="Sincero T.C."/>
            <person name="Mendes T.A."/>
            <person name="Urmenyi T.P."/>
            <person name="Silva V.G."/>
            <person name="da Rocha W.D."/>
            <person name="Andersson B."/>
            <person name="Romanha A.J."/>
            <person name="Steindel M."/>
            <person name="de Vasconcelos A.T."/>
            <person name="Grisard E.C."/>
        </authorList>
    </citation>
    <scope>NUCLEOTIDE SEQUENCE [LARGE SCALE GENOMIC DNA]</scope>
    <source>
        <strain evidence="2 3">SC58</strain>
    </source>
</reference>
<dbReference type="AlphaFoldDB" id="A0A061JEC0"/>
<gene>
    <name evidence="2" type="ORF">TRSC58_00379</name>
</gene>
<name>A0A061JEC0_TRYRA</name>
<protein>
    <submittedName>
        <fullName evidence="2">Uncharacterized protein</fullName>
    </submittedName>
</protein>
<keyword evidence="3" id="KW-1185">Reference proteome</keyword>
<sequence>MHCVEERDGINGKDGGRQGETPRVENPGLNNHISQREEKSADVKPLLAFAEVSVGAYAECVDAMQEGVSSTASFLGNAATSGARSDAADVVKGGNRRCQEHQVQLAWGGDSCTTPKNVVHVILPTEETDVENFQASGNLANSSVYERSIIGGRDTGVSLSWASKQRGLRNRAERLRKQETETWRQGYEQSASLGSPTAIVKTLPVTNGTTLQIYSDDAYENPNGGGSVIIDAGDCDDTLEARCIRYSSVATRRLCRHSVAFRKSEDDGTVMPLWQTFAGRESL</sequence>
<comment type="caution">
    <text evidence="2">The sequence shown here is derived from an EMBL/GenBank/DDBJ whole genome shotgun (WGS) entry which is preliminary data.</text>
</comment>
<feature type="region of interest" description="Disordered" evidence="1">
    <location>
        <begin position="1"/>
        <end position="40"/>
    </location>
</feature>
<dbReference type="OrthoDB" id="247046at2759"/>
<evidence type="ECO:0000256" key="1">
    <source>
        <dbReference type="SAM" id="MobiDB-lite"/>
    </source>
</evidence>
<dbReference type="VEuPathDB" id="TriTrypDB:TRSC58_00379"/>
<dbReference type="EMBL" id="AUPL01000379">
    <property type="protein sequence ID" value="ESL11862.1"/>
    <property type="molecule type" value="Genomic_DNA"/>
</dbReference>
<dbReference type="Proteomes" id="UP000031737">
    <property type="component" value="Unassembled WGS sequence"/>
</dbReference>